<comment type="caution">
    <text evidence="1">The sequence shown here is derived from an EMBL/GenBank/DDBJ whole genome shotgun (WGS) entry which is preliminary data.</text>
</comment>
<dbReference type="EMBL" id="VIEB01000037">
    <property type="protein sequence ID" value="TQE10690.1"/>
    <property type="molecule type" value="Genomic_DNA"/>
</dbReference>
<organism evidence="1 2">
    <name type="scientific">Malus baccata</name>
    <name type="common">Siberian crab apple</name>
    <name type="synonym">Pyrus baccata</name>
    <dbReference type="NCBI Taxonomy" id="106549"/>
    <lineage>
        <taxon>Eukaryota</taxon>
        <taxon>Viridiplantae</taxon>
        <taxon>Streptophyta</taxon>
        <taxon>Embryophyta</taxon>
        <taxon>Tracheophyta</taxon>
        <taxon>Spermatophyta</taxon>
        <taxon>Magnoliopsida</taxon>
        <taxon>eudicotyledons</taxon>
        <taxon>Gunneridae</taxon>
        <taxon>Pentapetalae</taxon>
        <taxon>rosids</taxon>
        <taxon>fabids</taxon>
        <taxon>Rosales</taxon>
        <taxon>Rosaceae</taxon>
        <taxon>Amygdaloideae</taxon>
        <taxon>Maleae</taxon>
        <taxon>Malus</taxon>
    </lineage>
</organism>
<gene>
    <name evidence="1" type="ORF">C1H46_003593</name>
</gene>
<sequence>METRIQPLSLKFDERVSIESFMVSTVRLQSRVAGDEDQAYQKEVGGSDVGVHKVKGGDRGVERGSREECITWGGGVGG</sequence>
<name>A0A540NJM1_MALBA</name>
<protein>
    <submittedName>
        <fullName evidence="1">Uncharacterized protein</fullName>
    </submittedName>
</protein>
<evidence type="ECO:0000313" key="1">
    <source>
        <dbReference type="EMBL" id="TQE10690.1"/>
    </source>
</evidence>
<proteinExistence type="predicted"/>
<dbReference type="Proteomes" id="UP000315295">
    <property type="component" value="Unassembled WGS sequence"/>
</dbReference>
<keyword evidence="2" id="KW-1185">Reference proteome</keyword>
<evidence type="ECO:0000313" key="2">
    <source>
        <dbReference type="Proteomes" id="UP000315295"/>
    </source>
</evidence>
<dbReference type="AlphaFoldDB" id="A0A540NJM1"/>
<reference evidence="1 2" key="1">
    <citation type="journal article" date="2019" name="G3 (Bethesda)">
        <title>Sequencing of a Wild Apple (Malus baccata) Genome Unravels the Differences Between Cultivated and Wild Apple Species Regarding Disease Resistance and Cold Tolerance.</title>
        <authorList>
            <person name="Chen X."/>
        </authorList>
    </citation>
    <scope>NUCLEOTIDE SEQUENCE [LARGE SCALE GENOMIC DNA]</scope>
    <source>
        <strain evidence="2">cv. Shandingzi</strain>
        <tissue evidence="1">Leaves</tissue>
    </source>
</reference>
<accession>A0A540NJM1</accession>